<dbReference type="AlphaFoldDB" id="A0A0N5BQY6"/>
<name>A0A0N5BQY6_STREA</name>
<reference evidence="2" key="1">
    <citation type="submission" date="2017-02" db="UniProtKB">
        <authorList>
            <consortium name="WormBaseParasite"/>
        </authorList>
    </citation>
    <scope>IDENTIFICATION</scope>
</reference>
<accession>A0A0N5BQY6</accession>
<dbReference type="Proteomes" id="UP000046392">
    <property type="component" value="Unplaced"/>
</dbReference>
<dbReference type="WBParaSite" id="SPAL_0000829350.1">
    <property type="protein sequence ID" value="SPAL_0000829350.1"/>
    <property type="gene ID" value="SPAL_0000829350"/>
</dbReference>
<evidence type="ECO:0000313" key="2">
    <source>
        <dbReference type="WBParaSite" id="SPAL_0000829350.1"/>
    </source>
</evidence>
<evidence type="ECO:0000313" key="1">
    <source>
        <dbReference type="Proteomes" id="UP000046392"/>
    </source>
</evidence>
<sequence>MSIEKIRCSISKDGIKITSKRVESKSPSPLIKRKSNDNKYSKKYSEILSIKKQNHESRIDAFLREKQIIDPT</sequence>
<protein>
    <submittedName>
        <fullName evidence="2">Uncharacterized protein</fullName>
    </submittedName>
</protein>
<keyword evidence="1" id="KW-1185">Reference proteome</keyword>
<proteinExistence type="predicted"/>
<organism evidence="1 2">
    <name type="scientific">Strongyloides papillosus</name>
    <name type="common">Intestinal threadworm</name>
    <dbReference type="NCBI Taxonomy" id="174720"/>
    <lineage>
        <taxon>Eukaryota</taxon>
        <taxon>Metazoa</taxon>
        <taxon>Ecdysozoa</taxon>
        <taxon>Nematoda</taxon>
        <taxon>Chromadorea</taxon>
        <taxon>Rhabditida</taxon>
        <taxon>Tylenchina</taxon>
        <taxon>Panagrolaimomorpha</taxon>
        <taxon>Strongyloidoidea</taxon>
        <taxon>Strongyloididae</taxon>
        <taxon>Strongyloides</taxon>
    </lineage>
</organism>